<evidence type="ECO:0000256" key="2">
    <source>
        <dbReference type="ARBA" id="ARBA00008784"/>
    </source>
</evidence>
<name>A0A1H9JHJ8_9GAMM</name>
<accession>A0A1H9JHJ8</accession>
<dbReference type="InterPro" id="IPR037523">
    <property type="entry name" value="VOC_core"/>
</dbReference>
<dbReference type="InterPro" id="IPR004360">
    <property type="entry name" value="Glyas_Fos-R_dOase_dom"/>
</dbReference>
<comment type="cofactor">
    <cofactor evidence="1 8">
        <name>Fe(2+)</name>
        <dbReference type="ChEBI" id="CHEBI:29033"/>
    </cofactor>
</comment>
<protein>
    <submittedName>
        <fullName evidence="10">3,4-dihydroxy-9,10-secoandrosta-1,3,5(10)-triene-9,17-dione 4,5-dioxygenase</fullName>
    </submittedName>
</protein>
<evidence type="ECO:0000256" key="1">
    <source>
        <dbReference type="ARBA" id="ARBA00001954"/>
    </source>
</evidence>
<feature type="domain" description="VOC" evidence="9">
    <location>
        <begin position="6"/>
        <end position="120"/>
    </location>
</feature>
<keyword evidence="5 8" id="KW-0223">Dioxygenase</keyword>
<dbReference type="Gene3D" id="3.10.180.10">
    <property type="entry name" value="2,3-Dihydroxybiphenyl 1,2-Dioxygenase, domain 1"/>
    <property type="match status" value="2"/>
</dbReference>
<dbReference type="Pfam" id="PF00903">
    <property type="entry name" value="Glyoxalase"/>
    <property type="match status" value="1"/>
</dbReference>
<evidence type="ECO:0000259" key="9">
    <source>
        <dbReference type="PROSITE" id="PS51819"/>
    </source>
</evidence>
<evidence type="ECO:0000256" key="7">
    <source>
        <dbReference type="ARBA" id="ARBA00023004"/>
    </source>
</evidence>
<dbReference type="PANTHER" id="PTHR21366">
    <property type="entry name" value="GLYOXALASE FAMILY PROTEIN"/>
    <property type="match status" value="1"/>
</dbReference>
<dbReference type="CDD" id="cd07252">
    <property type="entry name" value="BphC1-RGP6_N_like"/>
    <property type="match status" value="1"/>
</dbReference>
<dbReference type="RefSeq" id="WP_093287743.1">
    <property type="nucleotide sequence ID" value="NZ_FOFS01000011.1"/>
</dbReference>
<dbReference type="PROSITE" id="PS00082">
    <property type="entry name" value="EXTRADIOL_DIOXYGENAS"/>
    <property type="match status" value="1"/>
</dbReference>
<keyword evidence="6 8" id="KW-0560">Oxidoreductase</keyword>
<evidence type="ECO:0000256" key="8">
    <source>
        <dbReference type="RuleBase" id="RU000683"/>
    </source>
</evidence>
<dbReference type="PANTHER" id="PTHR21366:SF14">
    <property type="entry name" value="GLYOXALASE DOMAIN-CONTAINING PROTEIN 5"/>
    <property type="match status" value="1"/>
</dbReference>
<evidence type="ECO:0000313" key="10">
    <source>
        <dbReference type="EMBL" id="SEQ86025.1"/>
    </source>
</evidence>
<evidence type="ECO:0000256" key="3">
    <source>
        <dbReference type="ARBA" id="ARBA00022723"/>
    </source>
</evidence>
<evidence type="ECO:0000313" key="11">
    <source>
        <dbReference type="Proteomes" id="UP000199233"/>
    </source>
</evidence>
<dbReference type="InterPro" id="IPR029068">
    <property type="entry name" value="Glyas_Bleomycin-R_OHBP_Dase"/>
</dbReference>
<dbReference type="STRING" id="489703.SAMN04488038_111165"/>
<gene>
    <name evidence="10" type="ORF">SAMN04488038_111165</name>
</gene>
<dbReference type="OrthoDB" id="9803142at2"/>
<dbReference type="CDD" id="cd07237">
    <property type="entry name" value="BphC1-RGP6_C_like"/>
    <property type="match status" value="1"/>
</dbReference>
<keyword evidence="11" id="KW-1185">Reference proteome</keyword>
<keyword evidence="4 8" id="KW-0058">Aromatic hydrocarbons catabolism</keyword>
<dbReference type="GO" id="GO:0051213">
    <property type="term" value="F:dioxygenase activity"/>
    <property type="evidence" value="ECO:0007669"/>
    <property type="project" value="UniProtKB-KW"/>
</dbReference>
<dbReference type="EMBL" id="FOFS01000011">
    <property type="protein sequence ID" value="SEQ86025.1"/>
    <property type="molecule type" value="Genomic_DNA"/>
</dbReference>
<organism evidence="10 11">
    <name type="scientific">Solimonas aquatica</name>
    <dbReference type="NCBI Taxonomy" id="489703"/>
    <lineage>
        <taxon>Bacteria</taxon>
        <taxon>Pseudomonadati</taxon>
        <taxon>Pseudomonadota</taxon>
        <taxon>Gammaproteobacteria</taxon>
        <taxon>Nevskiales</taxon>
        <taxon>Nevskiaceae</taxon>
        <taxon>Solimonas</taxon>
    </lineage>
</organism>
<dbReference type="SUPFAM" id="SSF54593">
    <property type="entry name" value="Glyoxalase/Bleomycin resistance protein/Dihydroxybiphenyl dioxygenase"/>
    <property type="match status" value="2"/>
</dbReference>
<comment type="similarity">
    <text evidence="2 8">Belongs to the extradiol ring-cleavage dioxygenase family.</text>
</comment>
<evidence type="ECO:0000256" key="5">
    <source>
        <dbReference type="ARBA" id="ARBA00022964"/>
    </source>
</evidence>
<sequence length="298" mass="32958">MIRIEQLAYIVAQCRQVSRWRPFAEEVLGMATAPAADGALYVKMDERAFRFLIEPGADDRYLASGWQLADEAAFEAAARSLQAAGVAHERATPALCAARKVQGMLLLRDPSGNRHELVWGFQSDFSRFVSPQGVPGFVTGALGMGHTVLPAPDFDATWRFAQQVLGFGLADLYRHRYTQDPQEPLKRIYFTHCANGRHHSLALYEGEVPSGCVHAMVEVASMDEVGRAYDRMLRHGVKLMATLGRHVNDQMISFYMLTPSGFALEFGCGGAVIDWTRHSVFEATAVSQWGHDFSVGFG</sequence>
<evidence type="ECO:0000256" key="6">
    <source>
        <dbReference type="ARBA" id="ARBA00023002"/>
    </source>
</evidence>
<dbReference type="PROSITE" id="PS51819">
    <property type="entry name" value="VOC"/>
    <property type="match status" value="2"/>
</dbReference>
<dbReference type="Proteomes" id="UP000199233">
    <property type="component" value="Unassembled WGS sequence"/>
</dbReference>
<reference evidence="10 11" key="1">
    <citation type="submission" date="2016-10" db="EMBL/GenBank/DDBJ databases">
        <authorList>
            <person name="de Groot N.N."/>
        </authorList>
    </citation>
    <scope>NUCLEOTIDE SEQUENCE [LARGE SCALE GENOMIC DNA]</scope>
    <source>
        <strain evidence="10 11">DSM 25927</strain>
    </source>
</reference>
<proteinExistence type="inferred from homology"/>
<dbReference type="Pfam" id="PF22632">
    <property type="entry name" value="BphC_D1"/>
    <property type="match status" value="1"/>
</dbReference>
<keyword evidence="7 8" id="KW-0408">Iron</keyword>
<evidence type="ECO:0000256" key="4">
    <source>
        <dbReference type="ARBA" id="ARBA00022797"/>
    </source>
</evidence>
<dbReference type="GO" id="GO:0008198">
    <property type="term" value="F:ferrous iron binding"/>
    <property type="evidence" value="ECO:0007669"/>
    <property type="project" value="InterPro"/>
</dbReference>
<keyword evidence="3" id="KW-0479">Metal-binding</keyword>
<dbReference type="InterPro" id="IPR050383">
    <property type="entry name" value="GlyoxalaseI/FosfomycinResist"/>
</dbReference>
<dbReference type="InterPro" id="IPR000486">
    <property type="entry name" value="Xdiol_ring_cleave_dOase_1/2"/>
</dbReference>
<dbReference type="AlphaFoldDB" id="A0A1H9JHJ8"/>
<feature type="domain" description="VOC" evidence="9">
    <location>
        <begin position="143"/>
        <end position="269"/>
    </location>
</feature>